<reference evidence="3" key="2">
    <citation type="submission" date="2020-05" db="UniProtKB">
        <authorList>
            <consortium name="EnsemblMetazoa"/>
        </authorList>
    </citation>
    <scope>IDENTIFICATION</scope>
    <source>
        <strain evidence="3">IAEA</strain>
    </source>
</reference>
<sequence>MEHSFRLCPGVSIIHYNVSVVVAFSTNFRYCRLQTFSVETEEAGSLANLVMFKIIIIWFWRRKISISLLASGIILVGLWSWAYLETSQKYPQSYKSSVNEAVEDSNQSYRNLFVLQKLISDANRVLSSHQNRVRSVKNNLLSPSTRTNIATKDSSGSAIVVKEASAQTLSLVARRKKAPVVGESLFFEEERLRILENQQRAKNSAMEDIQMIDEEARTLTSEERQIQYEHELQRMGVPVIAGIGPETGKAPKERLVHLDLKGAPAKISFLKQLLTMLKTLGATGLLIEYEDMFPFEGPLANLSAANAYKKEELKDFLETCALHGFTIMPLVQTFGHLEYALKLQEFAAMREIPESPQSICPSRKQSMDFLEELLRQVIEFHLQFVNESTTTLKMTHIHIGCDEVYRIAECSLCRVKLKDQIFLDHVMAMAHFIRSHWQQLNVLIWDDMLRLMSLTKLQTSLIGNYVQPMIWVYTTDIYASISPTLWERYAQVFSTVWAASAFKGAWGESLMIPPLQRHLENNIRWLAVMNKEGGRFAKGFQGLVLTGWQRYDHFAILCELLPAAIPSLITTLSTVSKGYFSTNPKDNDLLKVLQCYFHPDSRRSGHPWIELHNNSHHSQLFSSCSYLGSQFYQFSLRLYDKLAEIQMYLHHVQDRSAWMSAYNLRHNFSSILIVKAKTEQTQLFLQELITLSKEAEQLLYHIYDKYTIGEFVEQHIYPTILALQTNLANATALSQARHWPRRPLPIAQAIYDLQMLADTPKTILQKVSMSSLCGDILLELKDGGGRGGTVEDVEEKLFRLSGTSIGGANSCIRSDLLYSFHCSCVIGSRSGLAKTKD</sequence>
<evidence type="ECO:0000313" key="4">
    <source>
        <dbReference type="Proteomes" id="UP000092445"/>
    </source>
</evidence>
<keyword evidence="2" id="KW-0472">Membrane</keyword>
<keyword evidence="2" id="KW-1133">Transmembrane helix</keyword>
<dbReference type="VEuPathDB" id="VectorBase:GPAI039252"/>
<dbReference type="SUPFAM" id="SSF51445">
    <property type="entry name" value="(Trans)glycosidases"/>
    <property type="match status" value="1"/>
</dbReference>
<evidence type="ECO:0008006" key="5">
    <source>
        <dbReference type="Google" id="ProtNLM"/>
    </source>
</evidence>
<accession>A0A1B0AAD5</accession>
<evidence type="ECO:0000256" key="2">
    <source>
        <dbReference type="SAM" id="Phobius"/>
    </source>
</evidence>
<dbReference type="InterPro" id="IPR017853">
    <property type="entry name" value="GH"/>
</dbReference>
<dbReference type="CDD" id="cd06565">
    <property type="entry name" value="GH20_GcnA-like"/>
    <property type="match status" value="1"/>
</dbReference>
<dbReference type="AlphaFoldDB" id="A0A1B0AAD5"/>
<feature type="transmembrane region" description="Helical" evidence="2">
    <location>
        <begin position="43"/>
        <end position="60"/>
    </location>
</feature>
<protein>
    <recommendedName>
        <fullName evidence="5">Beta-N-acetylhexosaminidase</fullName>
    </recommendedName>
</protein>
<dbReference type="Gene3D" id="3.20.20.80">
    <property type="entry name" value="Glycosidases"/>
    <property type="match status" value="1"/>
</dbReference>
<organism evidence="3 4">
    <name type="scientific">Glossina pallidipes</name>
    <name type="common">Tsetse fly</name>
    <dbReference type="NCBI Taxonomy" id="7398"/>
    <lineage>
        <taxon>Eukaryota</taxon>
        <taxon>Metazoa</taxon>
        <taxon>Ecdysozoa</taxon>
        <taxon>Arthropoda</taxon>
        <taxon>Hexapoda</taxon>
        <taxon>Insecta</taxon>
        <taxon>Pterygota</taxon>
        <taxon>Neoptera</taxon>
        <taxon>Endopterygota</taxon>
        <taxon>Diptera</taxon>
        <taxon>Brachycera</taxon>
        <taxon>Muscomorpha</taxon>
        <taxon>Hippoboscoidea</taxon>
        <taxon>Glossinidae</taxon>
        <taxon>Glossina</taxon>
    </lineage>
</organism>
<proteinExistence type="predicted"/>
<dbReference type="PANTHER" id="PTHR21040">
    <property type="entry name" value="BCDNA.GH04120"/>
    <property type="match status" value="1"/>
</dbReference>
<dbReference type="Proteomes" id="UP000092445">
    <property type="component" value="Unassembled WGS sequence"/>
</dbReference>
<evidence type="ECO:0000313" key="3">
    <source>
        <dbReference type="EnsemblMetazoa" id="GPAI039252-PA"/>
    </source>
</evidence>
<keyword evidence="4" id="KW-1185">Reference proteome</keyword>
<evidence type="ECO:0000256" key="1">
    <source>
        <dbReference type="ARBA" id="ARBA00022729"/>
    </source>
</evidence>
<dbReference type="STRING" id="7398.A0A1B0AAD5"/>
<name>A0A1B0AAD5_GLOPL</name>
<dbReference type="InterPro" id="IPR038901">
    <property type="entry name" value="HEXDC-like"/>
</dbReference>
<keyword evidence="1" id="KW-0732">Signal</keyword>
<reference evidence="4" key="1">
    <citation type="submission" date="2014-03" db="EMBL/GenBank/DDBJ databases">
        <authorList>
            <person name="Aksoy S."/>
            <person name="Warren W."/>
            <person name="Wilson R.K."/>
        </authorList>
    </citation>
    <scope>NUCLEOTIDE SEQUENCE [LARGE SCALE GENOMIC DNA]</scope>
    <source>
        <strain evidence="4">IAEA</strain>
    </source>
</reference>
<dbReference type="PANTHER" id="PTHR21040:SF8">
    <property type="entry name" value="BCDNA.GH04120"/>
    <property type="match status" value="1"/>
</dbReference>
<dbReference type="GO" id="GO:0015929">
    <property type="term" value="F:hexosaminidase activity"/>
    <property type="evidence" value="ECO:0007669"/>
    <property type="project" value="InterPro"/>
</dbReference>
<feature type="transmembrane region" description="Helical" evidence="2">
    <location>
        <begin position="67"/>
        <end position="84"/>
    </location>
</feature>
<keyword evidence="2" id="KW-0812">Transmembrane</keyword>
<dbReference type="EnsemblMetazoa" id="GPAI039252-RA">
    <property type="protein sequence ID" value="GPAI039252-PA"/>
    <property type="gene ID" value="GPAI039252"/>
</dbReference>